<feature type="domain" description="4Fe-4S Mo/W bis-MGD-type" evidence="10">
    <location>
        <begin position="42"/>
        <end position="98"/>
    </location>
</feature>
<evidence type="ECO:0000256" key="3">
    <source>
        <dbReference type="ARBA" id="ARBA00010312"/>
    </source>
</evidence>
<organism evidence="11 12">
    <name type="scientific">Desulfatibacillum alkenivorans DSM 16219</name>
    <dbReference type="NCBI Taxonomy" id="1121393"/>
    <lineage>
        <taxon>Bacteria</taxon>
        <taxon>Pseudomonadati</taxon>
        <taxon>Thermodesulfobacteriota</taxon>
        <taxon>Desulfobacteria</taxon>
        <taxon>Desulfobacterales</taxon>
        <taxon>Desulfatibacillaceae</taxon>
        <taxon>Desulfatibacillum</taxon>
    </lineage>
</organism>
<dbReference type="NCBIfam" id="TIGR01409">
    <property type="entry name" value="TAT_signal_seq"/>
    <property type="match status" value="1"/>
</dbReference>
<comment type="subunit">
    <text evidence="4">Heterodimer of a large and a small subunit.</text>
</comment>
<dbReference type="STRING" id="1121393.SAMN02745216_04346"/>
<evidence type="ECO:0000256" key="6">
    <source>
        <dbReference type="ARBA" id="ARBA00022723"/>
    </source>
</evidence>
<dbReference type="PANTHER" id="PTHR43598">
    <property type="entry name" value="TUNGSTEN-CONTAINING FORMYLMETHANOFURAN DEHYDROGENASE 2 SUBUNIT B"/>
    <property type="match status" value="1"/>
</dbReference>
<dbReference type="PANTHER" id="PTHR43598:SF1">
    <property type="entry name" value="FORMATE DEHYDROGENASE-O MAJOR SUBUNIT"/>
    <property type="match status" value="1"/>
</dbReference>
<dbReference type="GO" id="GO:0051539">
    <property type="term" value="F:4 iron, 4 sulfur cluster binding"/>
    <property type="evidence" value="ECO:0007669"/>
    <property type="project" value="UniProtKB-KW"/>
</dbReference>
<dbReference type="PROSITE" id="PS51669">
    <property type="entry name" value="4FE4S_MOW_BIS_MGD"/>
    <property type="match status" value="1"/>
</dbReference>
<dbReference type="GO" id="GO:0009055">
    <property type="term" value="F:electron transfer activity"/>
    <property type="evidence" value="ECO:0007669"/>
    <property type="project" value="TreeGrafter"/>
</dbReference>
<keyword evidence="6" id="KW-0479">Metal-binding</keyword>
<evidence type="ECO:0000256" key="7">
    <source>
        <dbReference type="ARBA" id="ARBA00023002"/>
    </source>
</evidence>
<dbReference type="AlphaFoldDB" id="A0A1M6WJA5"/>
<dbReference type="InterPro" id="IPR006963">
    <property type="entry name" value="Mopterin_OxRdtase_4Fe-4S_dom"/>
</dbReference>
<evidence type="ECO:0000313" key="11">
    <source>
        <dbReference type="EMBL" id="SHK93694.1"/>
    </source>
</evidence>
<evidence type="ECO:0000256" key="2">
    <source>
        <dbReference type="ARBA" id="ARBA00004196"/>
    </source>
</evidence>
<comment type="subcellular location">
    <subcellularLocation>
        <location evidence="2">Cell envelope</location>
    </subcellularLocation>
</comment>
<gene>
    <name evidence="11" type="ORF">SAMN02745216_04346</name>
</gene>
<dbReference type="PROSITE" id="PS51318">
    <property type="entry name" value="TAT"/>
    <property type="match status" value="1"/>
</dbReference>
<dbReference type="Gene3D" id="3.40.50.740">
    <property type="match status" value="1"/>
</dbReference>
<evidence type="ECO:0000256" key="4">
    <source>
        <dbReference type="ARBA" id="ARBA00011771"/>
    </source>
</evidence>
<dbReference type="InterPro" id="IPR019546">
    <property type="entry name" value="TAT_signal_bac_arc"/>
</dbReference>
<dbReference type="Pfam" id="PF10518">
    <property type="entry name" value="TAT_signal"/>
    <property type="match status" value="1"/>
</dbReference>
<dbReference type="GO" id="GO:0016491">
    <property type="term" value="F:oxidoreductase activity"/>
    <property type="evidence" value="ECO:0007669"/>
    <property type="project" value="UniProtKB-KW"/>
</dbReference>
<name>A0A1M6WJA5_9BACT</name>
<evidence type="ECO:0000256" key="5">
    <source>
        <dbReference type="ARBA" id="ARBA00022485"/>
    </source>
</evidence>
<dbReference type="EMBL" id="FQZU01000038">
    <property type="protein sequence ID" value="SHK93694.1"/>
    <property type="molecule type" value="Genomic_DNA"/>
</dbReference>
<protein>
    <submittedName>
        <fullName evidence="11">Formate dehydrogenase major subunit</fullName>
    </submittedName>
</protein>
<comment type="cofactor">
    <cofactor evidence="1">
        <name>[4Fe-4S] cluster</name>
        <dbReference type="ChEBI" id="CHEBI:49883"/>
    </cofactor>
</comment>
<evidence type="ECO:0000256" key="9">
    <source>
        <dbReference type="ARBA" id="ARBA00023014"/>
    </source>
</evidence>
<reference evidence="12" key="1">
    <citation type="submission" date="2016-11" db="EMBL/GenBank/DDBJ databases">
        <authorList>
            <person name="Varghese N."/>
            <person name="Submissions S."/>
        </authorList>
    </citation>
    <scope>NUCLEOTIDE SEQUENCE [LARGE SCALE GENOMIC DNA]</scope>
    <source>
        <strain evidence="12">DSM 16219</strain>
    </source>
</reference>
<evidence type="ECO:0000256" key="8">
    <source>
        <dbReference type="ARBA" id="ARBA00023004"/>
    </source>
</evidence>
<keyword evidence="8" id="KW-0408">Iron</keyword>
<dbReference type="Pfam" id="PF04879">
    <property type="entry name" value="Molybdop_Fe4S4"/>
    <property type="match status" value="1"/>
</dbReference>
<sequence length="186" mass="19855">MKISRRGFFKTAGAGAAAGVLSGKADKSLAALPAREDPFANAVSTTSVCPFCAVGCGTVVKALDGKVVQIEGDPEHPINQGALCSKGLAFSQTVNSPGRLQQVMYRAPGSDHWEEKSWEWALPRMAALIKKTRDASFVQEKDGRTVNRTEGLACLGGAALDNEECYLYAKLARALGVVYLEHQARI</sequence>
<dbReference type="GO" id="GO:0009061">
    <property type="term" value="P:anaerobic respiration"/>
    <property type="evidence" value="ECO:0007669"/>
    <property type="project" value="TreeGrafter"/>
</dbReference>
<dbReference type="Gene3D" id="2.20.25.90">
    <property type="entry name" value="ADC-like domains"/>
    <property type="match status" value="1"/>
</dbReference>
<evidence type="ECO:0000259" key="10">
    <source>
        <dbReference type="PROSITE" id="PS51669"/>
    </source>
</evidence>
<evidence type="ECO:0000256" key="1">
    <source>
        <dbReference type="ARBA" id="ARBA00001966"/>
    </source>
</evidence>
<dbReference type="SMART" id="SM00926">
    <property type="entry name" value="Molybdop_Fe4S4"/>
    <property type="match status" value="1"/>
</dbReference>
<keyword evidence="7" id="KW-0560">Oxidoreductase</keyword>
<dbReference type="SUPFAM" id="SSF53706">
    <property type="entry name" value="Formate dehydrogenase/DMSO reductase, domains 1-3"/>
    <property type="match status" value="1"/>
</dbReference>
<accession>A0A1M6WJA5</accession>
<proteinExistence type="inferred from homology"/>
<evidence type="ECO:0000313" key="12">
    <source>
        <dbReference type="Proteomes" id="UP000183994"/>
    </source>
</evidence>
<dbReference type="Proteomes" id="UP000183994">
    <property type="component" value="Unassembled WGS sequence"/>
</dbReference>
<keyword evidence="5" id="KW-0004">4Fe-4S</keyword>
<dbReference type="GO" id="GO:0030313">
    <property type="term" value="C:cell envelope"/>
    <property type="evidence" value="ECO:0007669"/>
    <property type="project" value="UniProtKB-SubCell"/>
</dbReference>
<comment type="similarity">
    <text evidence="3">Belongs to the prokaryotic molybdopterin-containing oxidoreductase family.</text>
</comment>
<keyword evidence="12" id="KW-1185">Reference proteome</keyword>
<keyword evidence="9" id="KW-0411">Iron-sulfur</keyword>
<dbReference type="InterPro" id="IPR006311">
    <property type="entry name" value="TAT_signal"/>
</dbReference>
<dbReference type="GO" id="GO:0030151">
    <property type="term" value="F:molybdenum ion binding"/>
    <property type="evidence" value="ECO:0007669"/>
    <property type="project" value="TreeGrafter"/>
</dbReference>